<sequence>MKRISVKSIVFFFAATLTIGACKKNNNNDAPAKGQDAMMLADLLNNHAPKFETFTVDGAAGGVITTTKGTKFHVSGNAFVTAAGQPVTGPVTISIREIRDVSAMILADKATVTSDGRLLESYGEFFVKAVQGAQVLGLQRNNDGGIRVQVPAKAAANGANKEVPMWSGDTTITLTQYGYNHINQPVTLTSQVQAVKGVAWNQIPFSFAFFNSTNSSMDFRLDSLLRWVNCDGLASLPNPKTTVMAYFTNHFNSETTASYGGEQPSMLFFKPKNMNTLVKFYNVILSAPAGKDGFHSYQSSIPIGLEGTFLAISAVNGQFYAEQKSVVIGTPSGSDNYTTVSFDLQPVDAGSLLALINGMNSK</sequence>
<evidence type="ECO:0000313" key="2">
    <source>
        <dbReference type="Proteomes" id="UP000184420"/>
    </source>
</evidence>
<dbReference type="STRING" id="1419482.SAMN05444266_1104"/>
<proteinExistence type="predicted"/>
<reference evidence="1 2" key="1">
    <citation type="submission" date="2016-11" db="EMBL/GenBank/DDBJ databases">
        <authorList>
            <person name="Jaros S."/>
            <person name="Januszkiewicz K."/>
            <person name="Wedrychowicz H."/>
        </authorList>
    </citation>
    <scope>NUCLEOTIDE SEQUENCE [LARGE SCALE GENOMIC DNA]</scope>
    <source>
        <strain evidence="1 2">DSM 27406</strain>
    </source>
</reference>
<dbReference type="OrthoDB" id="1488726at2"/>
<evidence type="ECO:0000313" key="1">
    <source>
        <dbReference type="EMBL" id="SHM68883.1"/>
    </source>
</evidence>
<dbReference type="EMBL" id="FRBL01000010">
    <property type="protein sequence ID" value="SHM68883.1"/>
    <property type="molecule type" value="Genomic_DNA"/>
</dbReference>
<dbReference type="Proteomes" id="UP000184420">
    <property type="component" value="Unassembled WGS sequence"/>
</dbReference>
<dbReference type="RefSeq" id="WP_073086071.1">
    <property type="nucleotide sequence ID" value="NZ_FRBL01000010.1"/>
</dbReference>
<keyword evidence="2" id="KW-1185">Reference proteome</keyword>
<organism evidence="1 2">
    <name type="scientific">Chitinophaga jiangningensis</name>
    <dbReference type="NCBI Taxonomy" id="1419482"/>
    <lineage>
        <taxon>Bacteria</taxon>
        <taxon>Pseudomonadati</taxon>
        <taxon>Bacteroidota</taxon>
        <taxon>Chitinophagia</taxon>
        <taxon>Chitinophagales</taxon>
        <taxon>Chitinophagaceae</taxon>
        <taxon>Chitinophaga</taxon>
    </lineage>
</organism>
<dbReference type="AlphaFoldDB" id="A0A1M7KTT3"/>
<protein>
    <submittedName>
        <fullName evidence="1">Uncharacterized protein</fullName>
    </submittedName>
</protein>
<dbReference type="PROSITE" id="PS51257">
    <property type="entry name" value="PROKAR_LIPOPROTEIN"/>
    <property type="match status" value="1"/>
</dbReference>
<accession>A0A1M7KTT3</accession>
<gene>
    <name evidence="1" type="ORF">SAMN05444266_1104</name>
</gene>
<name>A0A1M7KTT3_9BACT</name>